<evidence type="ECO:0000259" key="1">
    <source>
        <dbReference type="Pfam" id="PF02470"/>
    </source>
</evidence>
<feature type="non-terminal residue" evidence="2">
    <location>
        <position position="1"/>
    </location>
</feature>
<proteinExistence type="predicted"/>
<name>X0YY56_9ZZZZ</name>
<dbReference type="InterPro" id="IPR003399">
    <property type="entry name" value="Mce/MlaD"/>
</dbReference>
<dbReference type="Pfam" id="PF02470">
    <property type="entry name" value="MlaD"/>
    <property type="match status" value="1"/>
</dbReference>
<reference evidence="2" key="1">
    <citation type="journal article" date="2014" name="Front. Microbiol.">
        <title>High frequency of phylogenetically diverse reductive dehalogenase-homologous genes in deep subseafloor sedimentary metagenomes.</title>
        <authorList>
            <person name="Kawai M."/>
            <person name="Futagami T."/>
            <person name="Toyoda A."/>
            <person name="Takaki Y."/>
            <person name="Nishi S."/>
            <person name="Hori S."/>
            <person name="Arai W."/>
            <person name="Tsubouchi T."/>
            <person name="Morono Y."/>
            <person name="Uchiyama I."/>
            <person name="Ito T."/>
            <person name="Fujiyama A."/>
            <person name="Inagaki F."/>
            <person name="Takami H."/>
        </authorList>
    </citation>
    <scope>NUCLEOTIDE SEQUENCE</scope>
    <source>
        <strain evidence="2">Expedition CK06-06</strain>
    </source>
</reference>
<feature type="non-terminal residue" evidence="2">
    <location>
        <position position="224"/>
    </location>
</feature>
<sequence>GLIYYFEQISIGKGVYTLNATFSFGGDIQPGTPVRIAGYRVGEVRSVEWDSDRQVVRAVLEIELGYRIKEDAKLIVDTLGMLGEPYLEFTAGSPGKPNLKPRAFVHGEVPPSLTEIRVEGLAMVKKITAGVSEIEGLAAHLSRLAGDEDLQGNIRKTIQNAAKIAEGAVKSAESMEKISTGIVGIVESVRALVGKLDVATEKITKQIEERGKQAGTVLANATTQ</sequence>
<dbReference type="EMBL" id="BARS01053730">
    <property type="protein sequence ID" value="GAG53183.1"/>
    <property type="molecule type" value="Genomic_DNA"/>
</dbReference>
<feature type="domain" description="Mce/MlaD" evidence="1">
    <location>
        <begin position="16"/>
        <end position="92"/>
    </location>
</feature>
<evidence type="ECO:0000313" key="2">
    <source>
        <dbReference type="EMBL" id="GAG53183.1"/>
    </source>
</evidence>
<protein>
    <recommendedName>
        <fullName evidence="1">Mce/MlaD domain-containing protein</fullName>
    </recommendedName>
</protein>
<gene>
    <name evidence="2" type="ORF">S01H1_79665</name>
</gene>
<organism evidence="2">
    <name type="scientific">marine sediment metagenome</name>
    <dbReference type="NCBI Taxonomy" id="412755"/>
    <lineage>
        <taxon>unclassified sequences</taxon>
        <taxon>metagenomes</taxon>
        <taxon>ecological metagenomes</taxon>
    </lineage>
</organism>
<dbReference type="AlphaFoldDB" id="X0YY56"/>
<dbReference type="InterPro" id="IPR052336">
    <property type="entry name" value="MlaD_Phospholipid_Transporter"/>
</dbReference>
<accession>X0YY56</accession>
<dbReference type="PANTHER" id="PTHR33371">
    <property type="entry name" value="INTERMEMBRANE PHOSPHOLIPID TRANSPORT SYSTEM BINDING PROTEIN MLAD-RELATED"/>
    <property type="match status" value="1"/>
</dbReference>
<comment type="caution">
    <text evidence="2">The sequence shown here is derived from an EMBL/GenBank/DDBJ whole genome shotgun (WGS) entry which is preliminary data.</text>
</comment>
<dbReference type="PANTHER" id="PTHR33371:SF4">
    <property type="entry name" value="INTERMEMBRANE PHOSPHOLIPID TRANSPORT SYSTEM BINDING PROTEIN MLAD"/>
    <property type="match status" value="1"/>
</dbReference>